<protein>
    <submittedName>
        <fullName evidence="9">Pts, eiia</fullName>
    </submittedName>
</protein>
<dbReference type="AlphaFoldDB" id="A0A0R2NCB4"/>
<evidence type="ECO:0000256" key="7">
    <source>
        <dbReference type="ARBA" id="ARBA00022777"/>
    </source>
</evidence>
<keyword evidence="3" id="KW-0813">Transport</keyword>
<evidence type="ECO:0000256" key="4">
    <source>
        <dbReference type="ARBA" id="ARBA00022597"/>
    </source>
</evidence>
<evidence type="ECO:0000313" key="9">
    <source>
        <dbReference type="EMBL" id="KRO23535.1"/>
    </source>
</evidence>
<evidence type="ECO:0000313" key="10">
    <source>
        <dbReference type="Proteomes" id="UP000050920"/>
    </source>
</evidence>
<name>A0A0R2NCB4_9LACO</name>
<dbReference type="GO" id="GO:0016301">
    <property type="term" value="F:kinase activity"/>
    <property type="evidence" value="ECO:0007669"/>
    <property type="project" value="UniProtKB-KW"/>
</dbReference>
<dbReference type="SUPFAM" id="SSF51261">
    <property type="entry name" value="Duplicated hybrid motif"/>
    <property type="match status" value="1"/>
</dbReference>
<dbReference type="InterPro" id="IPR011055">
    <property type="entry name" value="Dup_hybrid_motif"/>
</dbReference>
<organism evidence="9 10">
    <name type="scientific">Lactiplantibacillus fabifermentans DSM 21115</name>
    <dbReference type="NCBI Taxonomy" id="1413187"/>
    <lineage>
        <taxon>Bacteria</taxon>
        <taxon>Bacillati</taxon>
        <taxon>Bacillota</taxon>
        <taxon>Bacilli</taxon>
        <taxon>Lactobacillales</taxon>
        <taxon>Lactobacillaceae</taxon>
        <taxon>Lactiplantibacillus</taxon>
    </lineage>
</organism>
<dbReference type="GO" id="GO:0005737">
    <property type="term" value="C:cytoplasm"/>
    <property type="evidence" value="ECO:0007669"/>
    <property type="project" value="UniProtKB-SubCell"/>
</dbReference>
<dbReference type="PROSITE" id="PS51093">
    <property type="entry name" value="PTS_EIIA_TYPE_1"/>
    <property type="match status" value="1"/>
</dbReference>
<dbReference type="NCBIfam" id="TIGR00830">
    <property type="entry name" value="PTBA"/>
    <property type="match status" value="1"/>
</dbReference>
<keyword evidence="5" id="KW-0808">Transferase</keyword>
<dbReference type="EMBL" id="AYGX02000167">
    <property type="protein sequence ID" value="KRO23535.1"/>
    <property type="molecule type" value="Genomic_DNA"/>
</dbReference>
<dbReference type="Gene3D" id="2.70.70.10">
    <property type="entry name" value="Glucose Permease (Domain IIA)"/>
    <property type="match status" value="1"/>
</dbReference>
<sequence>MFGLKKKTTFKVVAPITGVCQPLTAVDDEVFSKKMMGDGFMIAPTAAANTIVAPIEATVAMLPDSKHAIGLKSTSTPIELLVHIGLDTVKLNGNGFEALVKPGDHVKAGQPVIKFDSQVMQQHQLNMSTMVIFTAGYAQAIDLGSKYQQTVEAGQALLTAQ</sequence>
<evidence type="ECO:0000256" key="6">
    <source>
        <dbReference type="ARBA" id="ARBA00022683"/>
    </source>
</evidence>
<dbReference type="RefSeq" id="WP_024626395.1">
    <property type="nucleotide sequence ID" value="NZ_AYGX02000167.1"/>
</dbReference>
<keyword evidence="7" id="KW-0418">Kinase</keyword>
<feature type="domain" description="PTS EIIA type-1" evidence="8">
    <location>
        <begin position="28"/>
        <end position="135"/>
    </location>
</feature>
<dbReference type="InterPro" id="IPR001127">
    <property type="entry name" value="PTS_EIIA_1_perm"/>
</dbReference>
<gene>
    <name evidence="9" type="ORF">DY78_GL001790</name>
</gene>
<dbReference type="InterPro" id="IPR050890">
    <property type="entry name" value="PTS_EIIA_component"/>
</dbReference>
<evidence type="ECO:0000259" key="8">
    <source>
        <dbReference type="PROSITE" id="PS51093"/>
    </source>
</evidence>
<comment type="caution">
    <text evidence="9">The sequence shown here is derived from an EMBL/GenBank/DDBJ whole genome shotgun (WGS) entry which is preliminary data.</text>
</comment>
<evidence type="ECO:0000256" key="1">
    <source>
        <dbReference type="ARBA" id="ARBA00004496"/>
    </source>
</evidence>
<dbReference type="PANTHER" id="PTHR45008:SF1">
    <property type="entry name" value="PTS SYSTEM GLUCOSE-SPECIFIC EIIA COMPONENT"/>
    <property type="match status" value="1"/>
</dbReference>
<keyword evidence="6" id="KW-0598">Phosphotransferase system</keyword>
<dbReference type="GO" id="GO:0005886">
    <property type="term" value="C:plasma membrane"/>
    <property type="evidence" value="ECO:0007669"/>
    <property type="project" value="UniProtKB-SubCell"/>
</dbReference>
<accession>A0A0R2NCB4</accession>
<proteinExistence type="predicted"/>
<evidence type="ECO:0000256" key="2">
    <source>
        <dbReference type="ARBA" id="ARBA00004651"/>
    </source>
</evidence>
<keyword evidence="10" id="KW-1185">Reference proteome</keyword>
<reference evidence="9 10" key="1">
    <citation type="journal article" date="2015" name="Genome Announc.">
        <title>Expanding the biotechnology potential of lactobacilli through comparative genomics of 213 strains and associated genera.</title>
        <authorList>
            <person name="Sun Z."/>
            <person name="Harris H.M."/>
            <person name="McCann A."/>
            <person name="Guo C."/>
            <person name="Argimon S."/>
            <person name="Zhang W."/>
            <person name="Yang X."/>
            <person name="Jeffery I.B."/>
            <person name="Cooney J.C."/>
            <person name="Kagawa T.F."/>
            <person name="Liu W."/>
            <person name="Song Y."/>
            <person name="Salvetti E."/>
            <person name="Wrobel A."/>
            <person name="Rasinkangas P."/>
            <person name="Parkhill J."/>
            <person name="Rea M.C."/>
            <person name="O'Sullivan O."/>
            <person name="Ritari J."/>
            <person name="Douillard F.P."/>
            <person name="Paul Ross R."/>
            <person name="Yang R."/>
            <person name="Briner A.E."/>
            <person name="Felis G.E."/>
            <person name="de Vos W.M."/>
            <person name="Barrangou R."/>
            <person name="Klaenhammer T.R."/>
            <person name="Caufield P.W."/>
            <person name="Cui Y."/>
            <person name="Zhang H."/>
            <person name="O'Toole P.W."/>
        </authorList>
    </citation>
    <scope>NUCLEOTIDE SEQUENCE [LARGE SCALE GENOMIC DNA]</scope>
    <source>
        <strain evidence="9 10">DSM 21115</strain>
    </source>
</reference>
<dbReference type="PANTHER" id="PTHR45008">
    <property type="entry name" value="PTS SYSTEM GLUCOSE-SPECIFIC EIIA COMPONENT"/>
    <property type="match status" value="1"/>
</dbReference>
<keyword evidence="4" id="KW-0762">Sugar transport</keyword>
<evidence type="ECO:0000256" key="5">
    <source>
        <dbReference type="ARBA" id="ARBA00022679"/>
    </source>
</evidence>
<dbReference type="Proteomes" id="UP000050920">
    <property type="component" value="Unassembled WGS sequence"/>
</dbReference>
<dbReference type="FunFam" id="2.70.70.10:FF:000001">
    <property type="entry name" value="PTS system glucose-specific IIA component"/>
    <property type="match status" value="1"/>
</dbReference>
<dbReference type="GO" id="GO:0009401">
    <property type="term" value="P:phosphoenolpyruvate-dependent sugar phosphotransferase system"/>
    <property type="evidence" value="ECO:0007669"/>
    <property type="project" value="UniProtKB-KW"/>
</dbReference>
<comment type="subcellular location">
    <subcellularLocation>
        <location evidence="2">Cell membrane</location>
        <topology evidence="2">Multi-pass membrane protein</topology>
    </subcellularLocation>
    <subcellularLocation>
        <location evidence="1">Cytoplasm</location>
    </subcellularLocation>
</comment>
<evidence type="ECO:0000256" key="3">
    <source>
        <dbReference type="ARBA" id="ARBA00022448"/>
    </source>
</evidence>
<dbReference type="Pfam" id="PF00358">
    <property type="entry name" value="PTS_EIIA_1"/>
    <property type="match status" value="1"/>
</dbReference>